<dbReference type="InterPro" id="IPR029044">
    <property type="entry name" value="Nucleotide-diphossugar_trans"/>
</dbReference>
<evidence type="ECO:0000313" key="10">
    <source>
        <dbReference type="Proteomes" id="UP000266067"/>
    </source>
</evidence>
<dbReference type="OrthoDB" id="9788394at2"/>
<proteinExistence type="predicted"/>
<keyword evidence="6" id="KW-0342">GTP-binding</keyword>
<dbReference type="CDD" id="cd02503">
    <property type="entry name" value="MobA"/>
    <property type="match status" value="1"/>
</dbReference>
<keyword evidence="3" id="KW-0479">Metal-binding</keyword>
<evidence type="ECO:0000256" key="6">
    <source>
        <dbReference type="ARBA" id="ARBA00023134"/>
    </source>
</evidence>
<evidence type="ECO:0000256" key="1">
    <source>
        <dbReference type="ARBA" id="ARBA00022490"/>
    </source>
</evidence>
<keyword evidence="9" id="KW-0548">Nucleotidyltransferase</keyword>
<evidence type="ECO:0000256" key="3">
    <source>
        <dbReference type="ARBA" id="ARBA00022723"/>
    </source>
</evidence>
<dbReference type="PANTHER" id="PTHR19136">
    <property type="entry name" value="MOLYBDENUM COFACTOR GUANYLYLTRANSFERASE"/>
    <property type="match status" value="1"/>
</dbReference>
<dbReference type="EMBL" id="QXFH01000077">
    <property type="protein sequence ID" value="RIV30744.1"/>
    <property type="molecule type" value="Genomic_DNA"/>
</dbReference>
<evidence type="ECO:0000256" key="7">
    <source>
        <dbReference type="ARBA" id="ARBA00023150"/>
    </source>
</evidence>
<dbReference type="GO" id="GO:0006777">
    <property type="term" value="P:Mo-molybdopterin cofactor biosynthetic process"/>
    <property type="evidence" value="ECO:0007669"/>
    <property type="project" value="UniProtKB-KW"/>
</dbReference>
<name>A0A3A1N3L8_9FLAO</name>
<accession>A0A3A1N3L8</accession>
<dbReference type="Proteomes" id="UP000266067">
    <property type="component" value="Unassembled WGS sequence"/>
</dbReference>
<gene>
    <name evidence="9" type="ORF">D2V08_16885</name>
</gene>
<evidence type="ECO:0000256" key="2">
    <source>
        <dbReference type="ARBA" id="ARBA00022679"/>
    </source>
</evidence>
<dbReference type="AlphaFoldDB" id="A0A3A1N3L8"/>
<evidence type="ECO:0000313" key="9">
    <source>
        <dbReference type="EMBL" id="RIV30744.1"/>
    </source>
</evidence>
<keyword evidence="4" id="KW-0547">Nucleotide-binding</keyword>
<comment type="caution">
    <text evidence="9">The sequence shown here is derived from an EMBL/GenBank/DDBJ whole genome shotgun (WGS) entry which is preliminary data.</text>
</comment>
<organism evidence="9 10">
    <name type="scientific">Flagellimonas lutimaris</name>
    <dbReference type="NCBI Taxonomy" id="475082"/>
    <lineage>
        <taxon>Bacteria</taxon>
        <taxon>Pseudomonadati</taxon>
        <taxon>Bacteroidota</taxon>
        <taxon>Flavobacteriia</taxon>
        <taxon>Flavobacteriales</taxon>
        <taxon>Flavobacteriaceae</taxon>
        <taxon>Flagellimonas</taxon>
    </lineage>
</organism>
<keyword evidence="7" id="KW-0501">Molybdenum cofactor biosynthesis</keyword>
<feature type="domain" description="MobA-like NTP transferase" evidence="8">
    <location>
        <begin position="1"/>
        <end position="138"/>
    </location>
</feature>
<sequence>MGEDKGLVDYHGLPQREYLYQLLKGLCDDVFLSVQEKQLDEVPSGLKTILDQDKFKGPFNGILSAYEAHKDVAWLVLACDLPFMNSEALQHLIELRNPKKDATAFFNQEMGQPEPLACIWETNGLEKALKFLEDSNNRSPKIFLMNTDIELVKPKDEQVLFNANLPSDHDFVKKKLAE</sequence>
<evidence type="ECO:0000256" key="4">
    <source>
        <dbReference type="ARBA" id="ARBA00022741"/>
    </source>
</evidence>
<dbReference type="Gene3D" id="3.90.550.10">
    <property type="entry name" value="Spore Coat Polysaccharide Biosynthesis Protein SpsA, Chain A"/>
    <property type="match status" value="1"/>
</dbReference>
<keyword evidence="1" id="KW-0963">Cytoplasm</keyword>
<keyword evidence="10" id="KW-1185">Reference proteome</keyword>
<dbReference type="InterPro" id="IPR013482">
    <property type="entry name" value="Molybde_CF_guanTrfase"/>
</dbReference>
<keyword evidence="5" id="KW-0460">Magnesium</keyword>
<dbReference type="GO" id="GO:0005525">
    <property type="term" value="F:GTP binding"/>
    <property type="evidence" value="ECO:0007669"/>
    <property type="project" value="UniProtKB-KW"/>
</dbReference>
<dbReference type="GO" id="GO:0016779">
    <property type="term" value="F:nucleotidyltransferase activity"/>
    <property type="evidence" value="ECO:0007669"/>
    <property type="project" value="UniProtKB-KW"/>
</dbReference>
<dbReference type="PANTHER" id="PTHR19136:SF81">
    <property type="entry name" value="MOLYBDENUM COFACTOR GUANYLYLTRANSFERASE"/>
    <property type="match status" value="1"/>
</dbReference>
<dbReference type="GO" id="GO:0046872">
    <property type="term" value="F:metal ion binding"/>
    <property type="evidence" value="ECO:0007669"/>
    <property type="project" value="UniProtKB-KW"/>
</dbReference>
<dbReference type="Pfam" id="PF12804">
    <property type="entry name" value="NTP_transf_3"/>
    <property type="match status" value="1"/>
</dbReference>
<evidence type="ECO:0000256" key="5">
    <source>
        <dbReference type="ARBA" id="ARBA00022842"/>
    </source>
</evidence>
<dbReference type="SUPFAM" id="SSF53448">
    <property type="entry name" value="Nucleotide-diphospho-sugar transferases"/>
    <property type="match status" value="1"/>
</dbReference>
<protein>
    <submittedName>
        <fullName evidence="9">Molybdenum cofactor guanylyltransferase</fullName>
    </submittedName>
</protein>
<reference evidence="9 10" key="1">
    <citation type="submission" date="2018-08" db="EMBL/GenBank/DDBJ databases">
        <title>Proposal of Muricauda 72 sp.nov. and Muricauda NH166 sp.nov., isolated from seawater.</title>
        <authorList>
            <person name="Cheng H."/>
            <person name="Wu Y.-H."/>
            <person name="Guo L.-L."/>
            <person name="Xu X.-W."/>
        </authorList>
    </citation>
    <scope>NUCLEOTIDE SEQUENCE [LARGE SCALE GENOMIC DNA]</scope>
    <source>
        <strain evidence="9 10">KCTC 22173</strain>
    </source>
</reference>
<evidence type="ECO:0000259" key="8">
    <source>
        <dbReference type="Pfam" id="PF12804"/>
    </source>
</evidence>
<keyword evidence="2 9" id="KW-0808">Transferase</keyword>
<dbReference type="InterPro" id="IPR025877">
    <property type="entry name" value="MobA-like_NTP_Trfase"/>
</dbReference>